<dbReference type="Proteomes" id="UP001597227">
    <property type="component" value="Unassembled WGS sequence"/>
</dbReference>
<proteinExistence type="inferred from homology"/>
<evidence type="ECO:0000259" key="4">
    <source>
        <dbReference type="SMART" id="SM00226"/>
    </source>
</evidence>
<evidence type="ECO:0000313" key="5">
    <source>
        <dbReference type="EMBL" id="MFD1780346.1"/>
    </source>
</evidence>
<evidence type="ECO:0000313" key="6">
    <source>
        <dbReference type="Proteomes" id="UP001597227"/>
    </source>
</evidence>
<dbReference type="Pfam" id="PF01451">
    <property type="entry name" value="LMWPc"/>
    <property type="match status" value="1"/>
</dbReference>
<keyword evidence="6" id="KW-1185">Reference proteome</keyword>
<comment type="similarity">
    <text evidence="1">Belongs to the low molecular weight phosphotyrosine protein phosphatase family.</text>
</comment>
<comment type="caution">
    <text evidence="5">The sequence shown here is derived from an EMBL/GenBank/DDBJ whole genome shotgun (WGS) entry which is preliminary data.</text>
</comment>
<feature type="domain" description="Phosphotyrosine protein phosphatase I" evidence="4">
    <location>
        <begin position="2"/>
        <end position="141"/>
    </location>
</feature>
<dbReference type="PANTHER" id="PTHR11717">
    <property type="entry name" value="LOW MOLECULAR WEIGHT PROTEIN TYROSINE PHOSPHATASE"/>
    <property type="match status" value="1"/>
</dbReference>
<dbReference type="PRINTS" id="PR00719">
    <property type="entry name" value="LMWPTPASE"/>
</dbReference>
<dbReference type="InterPro" id="IPR023485">
    <property type="entry name" value="Ptyr_pPase"/>
</dbReference>
<protein>
    <submittedName>
        <fullName evidence="5">Low molecular weight protein arginine phosphatase</fullName>
    </submittedName>
</protein>
<dbReference type="InterPro" id="IPR017867">
    <property type="entry name" value="Tyr_phospatase_low_mol_wt"/>
</dbReference>
<dbReference type="InterPro" id="IPR050438">
    <property type="entry name" value="LMW_PTPase"/>
</dbReference>
<evidence type="ECO:0000256" key="1">
    <source>
        <dbReference type="ARBA" id="ARBA00011063"/>
    </source>
</evidence>
<keyword evidence="2" id="KW-0378">Hydrolase</keyword>
<dbReference type="PANTHER" id="PTHR11717:SF31">
    <property type="entry name" value="LOW MOLECULAR WEIGHT PROTEIN-TYROSINE-PHOSPHATASE ETP-RELATED"/>
    <property type="match status" value="1"/>
</dbReference>
<dbReference type="RefSeq" id="WP_388039996.1">
    <property type="nucleotide sequence ID" value="NZ_JBHUEK010000025.1"/>
</dbReference>
<name>A0ABW4MQS4_9BACI</name>
<evidence type="ECO:0000256" key="2">
    <source>
        <dbReference type="ARBA" id="ARBA00022801"/>
    </source>
</evidence>
<organism evidence="5 6">
    <name type="scientific">Fredinandcohnia salidurans</name>
    <dbReference type="NCBI Taxonomy" id="2595041"/>
    <lineage>
        <taxon>Bacteria</taxon>
        <taxon>Bacillati</taxon>
        <taxon>Bacillota</taxon>
        <taxon>Bacilli</taxon>
        <taxon>Bacillales</taxon>
        <taxon>Bacillaceae</taxon>
        <taxon>Fredinandcohnia</taxon>
    </lineage>
</organism>
<keyword evidence="3" id="KW-0904">Protein phosphatase</keyword>
<dbReference type="CDD" id="cd16344">
    <property type="entry name" value="LMWPAP"/>
    <property type="match status" value="1"/>
</dbReference>
<dbReference type="SMART" id="SM00226">
    <property type="entry name" value="LMWPc"/>
    <property type="match status" value="1"/>
</dbReference>
<dbReference type="Gene3D" id="3.40.50.2300">
    <property type="match status" value="1"/>
</dbReference>
<dbReference type="EMBL" id="JBHUEK010000025">
    <property type="protein sequence ID" value="MFD1780346.1"/>
    <property type="molecule type" value="Genomic_DNA"/>
</dbReference>
<accession>A0ABW4MQS4</accession>
<sequence length="143" mass="15690">MIRVLFVCTGNTCRSPMAEAILRKKCGEEVEVKSAGIFAGDGSPASANTAQVLKENGMECQHSSSFLTKEHIDWATYVLTMTNHHKQAILQSFPEAKGKVHTLKEFTNGSGDVSDPFGGPVEIYRETYAELEPLIDEVLSKLK</sequence>
<dbReference type="InterPro" id="IPR036196">
    <property type="entry name" value="Ptyr_pPase_sf"/>
</dbReference>
<dbReference type="SUPFAM" id="SSF52788">
    <property type="entry name" value="Phosphotyrosine protein phosphatases I"/>
    <property type="match status" value="1"/>
</dbReference>
<reference evidence="6" key="1">
    <citation type="journal article" date="2019" name="Int. J. Syst. Evol. Microbiol.">
        <title>The Global Catalogue of Microorganisms (GCM) 10K type strain sequencing project: providing services to taxonomists for standard genome sequencing and annotation.</title>
        <authorList>
            <consortium name="The Broad Institute Genomics Platform"/>
            <consortium name="The Broad Institute Genome Sequencing Center for Infectious Disease"/>
            <person name="Wu L."/>
            <person name="Ma J."/>
        </authorList>
    </citation>
    <scope>NUCLEOTIDE SEQUENCE [LARGE SCALE GENOMIC DNA]</scope>
    <source>
        <strain evidence="6">CCUG 15531</strain>
    </source>
</reference>
<evidence type="ECO:0000256" key="3">
    <source>
        <dbReference type="ARBA" id="ARBA00022912"/>
    </source>
</evidence>
<gene>
    <name evidence="5" type="ORF">ACFSFW_16905</name>
</gene>